<evidence type="ECO:0000256" key="1">
    <source>
        <dbReference type="ARBA" id="ARBA00022793"/>
    </source>
</evidence>
<feature type="domain" description="DNA/pantothenate metabolism flavoprotein C-terminal" evidence="6">
    <location>
        <begin position="181"/>
        <end position="389"/>
    </location>
</feature>
<comment type="pathway">
    <text evidence="3 4">Cofactor biosynthesis; coenzyme A biosynthesis; CoA from (R)-pantothenate: step 2/5.</text>
</comment>
<comment type="caution">
    <text evidence="3">Lacks conserved residue(s) required for the propagation of feature annotation.</text>
</comment>
<feature type="region of interest" description="Phosphopantothenoylcysteine decarboxylase" evidence="3">
    <location>
        <begin position="1"/>
        <end position="185"/>
    </location>
</feature>
<accession>A0A1G6HQT5</accession>
<dbReference type="GO" id="GO:0010181">
    <property type="term" value="F:FMN binding"/>
    <property type="evidence" value="ECO:0007669"/>
    <property type="project" value="UniProtKB-UniRule"/>
</dbReference>
<dbReference type="InterPro" id="IPR005252">
    <property type="entry name" value="CoaBC"/>
</dbReference>
<reference evidence="7 8" key="1">
    <citation type="submission" date="2016-10" db="EMBL/GenBank/DDBJ databases">
        <authorList>
            <person name="Varghese N."/>
            <person name="Submissions S."/>
        </authorList>
    </citation>
    <scope>NUCLEOTIDE SEQUENCE [LARGE SCALE GENOMIC DNA]</scope>
    <source>
        <strain evidence="7 8">WG10</strain>
    </source>
</reference>
<comment type="catalytic activity">
    <reaction evidence="3 4">
        <text>(R)-4'-phosphopantothenate + L-cysteine + CTP = N-[(R)-4-phosphopantothenoyl]-L-cysteine + CMP + diphosphate + H(+)</text>
        <dbReference type="Rhea" id="RHEA:19397"/>
        <dbReference type="ChEBI" id="CHEBI:10986"/>
        <dbReference type="ChEBI" id="CHEBI:15378"/>
        <dbReference type="ChEBI" id="CHEBI:33019"/>
        <dbReference type="ChEBI" id="CHEBI:35235"/>
        <dbReference type="ChEBI" id="CHEBI:37563"/>
        <dbReference type="ChEBI" id="CHEBI:59458"/>
        <dbReference type="ChEBI" id="CHEBI:60377"/>
        <dbReference type="EC" id="6.3.2.5"/>
    </reaction>
</comment>
<dbReference type="InterPro" id="IPR036551">
    <property type="entry name" value="Flavin_trans-like"/>
</dbReference>
<evidence type="ECO:0000313" key="8">
    <source>
        <dbReference type="Proteomes" id="UP000324896"/>
    </source>
</evidence>
<comment type="cofactor">
    <cofactor evidence="3">
        <name>Mg(2+)</name>
        <dbReference type="ChEBI" id="CHEBI:18420"/>
    </cofactor>
</comment>
<dbReference type="EMBL" id="FMYT01000001">
    <property type="protein sequence ID" value="SDB95846.1"/>
    <property type="molecule type" value="Genomic_DNA"/>
</dbReference>
<dbReference type="Pfam" id="PF02441">
    <property type="entry name" value="Flavoprotein"/>
    <property type="match status" value="1"/>
</dbReference>
<feature type="binding site" evidence="3">
    <location>
        <position position="337"/>
    </location>
    <ligand>
        <name>CTP</name>
        <dbReference type="ChEBI" id="CHEBI:37563"/>
    </ligand>
</feature>
<dbReference type="PANTHER" id="PTHR14359:SF6">
    <property type="entry name" value="PHOSPHOPANTOTHENOYLCYSTEINE DECARBOXYLASE"/>
    <property type="match status" value="1"/>
</dbReference>
<comment type="similarity">
    <text evidence="3 4">In the C-terminal section; belongs to the PPC synthetase family.</text>
</comment>
<feature type="active site" description="Proton donor" evidence="3">
    <location>
        <position position="154"/>
    </location>
</feature>
<dbReference type="GO" id="GO:0015937">
    <property type="term" value="P:coenzyme A biosynthetic process"/>
    <property type="evidence" value="ECO:0007669"/>
    <property type="project" value="UniProtKB-UniRule"/>
</dbReference>
<feature type="region of interest" description="Phosphopantothenate--cysteine ligase" evidence="3">
    <location>
        <begin position="186"/>
        <end position="396"/>
    </location>
</feature>
<evidence type="ECO:0000313" key="7">
    <source>
        <dbReference type="EMBL" id="SDB95846.1"/>
    </source>
</evidence>
<feature type="binding site" evidence="3">
    <location>
        <position position="319"/>
    </location>
    <ligand>
        <name>CTP</name>
        <dbReference type="ChEBI" id="CHEBI:37563"/>
    </ligand>
</feature>
<dbReference type="GO" id="GO:0015941">
    <property type="term" value="P:pantothenate catabolic process"/>
    <property type="evidence" value="ECO:0007669"/>
    <property type="project" value="InterPro"/>
</dbReference>
<keyword evidence="3" id="KW-0460">Magnesium</keyword>
<comment type="pathway">
    <text evidence="3 4">Cofactor biosynthesis; coenzyme A biosynthesis; CoA from (R)-pantothenate: step 3/5.</text>
</comment>
<dbReference type="Gene3D" id="3.40.50.1950">
    <property type="entry name" value="Flavin prenyltransferase-like"/>
    <property type="match status" value="1"/>
</dbReference>
<dbReference type="SUPFAM" id="SSF52507">
    <property type="entry name" value="Homo-oligomeric flavin-containing Cys decarboxylases, HFCD"/>
    <property type="match status" value="1"/>
</dbReference>
<feature type="binding site" evidence="3">
    <location>
        <position position="333"/>
    </location>
    <ligand>
        <name>CTP</name>
        <dbReference type="ChEBI" id="CHEBI:37563"/>
    </ligand>
</feature>
<comment type="similarity">
    <text evidence="3 4">In the N-terminal section; belongs to the HFCD (homo-oligomeric flavin containing Cys decarboxylase) superfamily.</text>
</comment>
<evidence type="ECO:0000256" key="3">
    <source>
        <dbReference type="HAMAP-Rule" id="MF_02225"/>
    </source>
</evidence>
<keyword evidence="3" id="KW-0479">Metal-binding</keyword>
<feature type="domain" description="Flavoprotein" evidence="5">
    <location>
        <begin position="4"/>
        <end position="175"/>
    </location>
</feature>
<dbReference type="GO" id="GO:0004633">
    <property type="term" value="F:phosphopantothenoylcysteine decarboxylase activity"/>
    <property type="evidence" value="ECO:0007669"/>
    <property type="project" value="UniProtKB-UniRule"/>
</dbReference>
<keyword evidence="3 4" id="KW-0436">Ligase</keyword>
<dbReference type="Proteomes" id="UP000324896">
    <property type="component" value="Unassembled WGS sequence"/>
</dbReference>
<dbReference type="SUPFAM" id="SSF102645">
    <property type="entry name" value="CoaB-like"/>
    <property type="match status" value="1"/>
</dbReference>
<evidence type="ECO:0000259" key="5">
    <source>
        <dbReference type="Pfam" id="PF02441"/>
    </source>
</evidence>
<dbReference type="AlphaFoldDB" id="A0A1G6HQT5"/>
<gene>
    <name evidence="3" type="primary">coaBC</name>
    <name evidence="7" type="ORF">SAMN04488597_10155</name>
</gene>
<evidence type="ECO:0000256" key="4">
    <source>
        <dbReference type="RuleBase" id="RU364078"/>
    </source>
</evidence>
<keyword evidence="3 4" id="KW-0285">Flavoprotein</keyword>
<keyword evidence="3" id="KW-0511">Multifunctional enzyme</keyword>
<keyword evidence="3 4" id="KW-0288">FMN</keyword>
<dbReference type="InterPro" id="IPR035929">
    <property type="entry name" value="CoaB-like_sf"/>
</dbReference>
<dbReference type="GO" id="GO:0071513">
    <property type="term" value="C:phosphopantothenoylcysteine decarboxylase complex"/>
    <property type="evidence" value="ECO:0007669"/>
    <property type="project" value="TreeGrafter"/>
</dbReference>
<organism evidence="7 8">
    <name type="scientific">Halanaerobium congolense</name>
    <dbReference type="NCBI Taxonomy" id="54121"/>
    <lineage>
        <taxon>Bacteria</taxon>
        <taxon>Bacillati</taxon>
        <taxon>Bacillota</taxon>
        <taxon>Clostridia</taxon>
        <taxon>Halanaerobiales</taxon>
        <taxon>Halanaerobiaceae</taxon>
        <taxon>Halanaerobium</taxon>
    </lineage>
</organism>
<dbReference type="EC" id="6.3.2.5" evidence="3"/>
<sequence length="396" mass="42897">MSANIVLGVTGGIAAYKSVQIASNLTKLNHNVYTIMTESAVEFVSPLTFHSITHLPVENDLFTSSGEEVKHIDLADKADLFLIAPATANFIAKAAAGIADDLLTTVLLATQAPIMIAPSMNVHMFENPIVQKNMKTLADLGFNIITPDSGYLACGYTGKGRLPEPERLVEEVKRKLSKKDLKNKKVVITAGPTRESLDPVRFLSNYSSGKMGYALAKAASYRGAEVKLISGPSAVEVPLGVELAQIETAEEMKEAVFAEYKNADLVIMAAAVSDYRPQEIMTEKIKKSGENLVLKLERTTDILAELGKNKKSSQLLVGFAAESENLLENAQKKLSKKQADYIIANDISNQSIGFGSDKNQVSILSKESIVKLPTADKEKLAHQILNYILSGQKNQG</sequence>
<proteinExistence type="inferred from homology"/>
<protein>
    <recommendedName>
        <fullName evidence="3">Coenzyme A biosynthesis bifunctional protein CoaBC</fullName>
    </recommendedName>
    <alternativeName>
        <fullName evidence="3">DNA/pantothenate metabolism flavoprotein</fullName>
    </alternativeName>
    <alternativeName>
        <fullName evidence="3">Phosphopantothenoylcysteine synthetase/decarboxylase</fullName>
        <shortName evidence="3">PPCS-PPCDC</shortName>
    </alternativeName>
    <domain>
        <recommendedName>
            <fullName evidence="3">Phosphopantothenoylcysteine decarboxylase</fullName>
            <shortName evidence="3">PPC decarboxylase</shortName>
            <shortName evidence="3">PPC-DC</shortName>
            <ecNumber evidence="3">4.1.1.36</ecNumber>
        </recommendedName>
        <alternativeName>
            <fullName evidence="3">CoaC</fullName>
        </alternativeName>
    </domain>
    <domain>
        <recommendedName>
            <fullName evidence="3">Phosphopantothenate--cysteine ligase</fullName>
            <ecNumber evidence="3">6.3.2.5</ecNumber>
        </recommendedName>
        <alternativeName>
            <fullName evidence="3">CoaB</fullName>
        </alternativeName>
        <alternativeName>
            <fullName evidence="3">Phosphopantothenoylcysteine synthetase</fullName>
            <shortName evidence="3">PPC synthetase</shortName>
            <shortName evidence="3">PPC-S</shortName>
        </alternativeName>
    </domain>
</protein>
<dbReference type="PANTHER" id="PTHR14359">
    <property type="entry name" value="HOMO-OLIGOMERIC FLAVIN CONTAINING CYS DECARBOXYLASE FAMILY"/>
    <property type="match status" value="1"/>
</dbReference>
<comment type="catalytic activity">
    <reaction evidence="3 4">
        <text>N-[(R)-4-phosphopantothenoyl]-L-cysteine + H(+) = (R)-4'-phosphopantetheine + CO2</text>
        <dbReference type="Rhea" id="RHEA:16793"/>
        <dbReference type="ChEBI" id="CHEBI:15378"/>
        <dbReference type="ChEBI" id="CHEBI:16526"/>
        <dbReference type="ChEBI" id="CHEBI:59458"/>
        <dbReference type="ChEBI" id="CHEBI:61723"/>
        <dbReference type="EC" id="4.1.1.36"/>
    </reaction>
</comment>
<comment type="cofactor">
    <cofactor evidence="3">
        <name>FMN</name>
        <dbReference type="ChEBI" id="CHEBI:58210"/>
    </cofactor>
    <text evidence="3">Binds 1 FMN per subunit.</text>
</comment>
<feature type="binding site" evidence="3">
    <location>
        <position position="274"/>
    </location>
    <ligand>
        <name>CTP</name>
        <dbReference type="ChEBI" id="CHEBI:37563"/>
    </ligand>
</feature>
<dbReference type="GO" id="GO:0004632">
    <property type="term" value="F:phosphopantothenate--cysteine ligase activity"/>
    <property type="evidence" value="ECO:0007669"/>
    <property type="project" value="UniProtKB-UniRule"/>
</dbReference>
<dbReference type="UniPathway" id="UPA00241">
    <property type="reaction ID" value="UER00353"/>
</dbReference>
<dbReference type="HAMAP" id="MF_02225">
    <property type="entry name" value="CoaBC"/>
    <property type="match status" value="1"/>
</dbReference>
<feature type="binding site" evidence="3">
    <location>
        <position position="284"/>
    </location>
    <ligand>
        <name>CTP</name>
        <dbReference type="ChEBI" id="CHEBI:37563"/>
    </ligand>
</feature>
<dbReference type="RefSeq" id="WP_089722686.1">
    <property type="nucleotide sequence ID" value="NZ_FMYT01000001.1"/>
</dbReference>
<dbReference type="NCBIfam" id="TIGR00521">
    <property type="entry name" value="coaBC_dfp"/>
    <property type="match status" value="1"/>
</dbReference>
<dbReference type="EC" id="4.1.1.36" evidence="3"/>
<dbReference type="InterPro" id="IPR007085">
    <property type="entry name" value="DNA/pantothenate-metab_flavo_C"/>
</dbReference>
<keyword evidence="1 3" id="KW-0210">Decarboxylase</keyword>
<evidence type="ECO:0000256" key="2">
    <source>
        <dbReference type="ARBA" id="ARBA00023239"/>
    </source>
</evidence>
<dbReference type="Pfam" id="PF04127">
    <property type="entry name" value="DFP"/>
    <property type="match status" value="1"/>
</dbReference>
<evidence type="ECO:0000259" key="6">
    <source>
        <dbReference type="Pfam" id="PF04127"/>
    </source>
</evidence>
<name>A0A1G6HQT5_9FIRM</name>
<keyword evidence="2 3" id="KW-0456">Lyase</keyword>
<comment type="function">
    <text evidence="4">Catalyzes two steps in the biosynthesis of coenzyme A. In the first step cysteine is conjugated to 4'-phosphopantothenate to form 4-phosphopantothenoylcysteine, in the latter compound is decarboxylated to form 4'-phosphopantotheine.</text>
</comment>
<dbReference type="Gene3D" id="3.40.50.10300">
    <property type="entry name" value="CoaB-like"/>
    <property type="match status" value="1"/>
</dbReference>
<dbReference type="GO" id="GO:0046872">
    <property type="term" value="F:metal ion binding"/>
    <property type="evidence" value="ECO:0007669"/>
    <property type="project" value="UniProtKB-KW"/>
</dbReference>
<comment type="function">
    <text evidence="3">Catalyzes two sequential steps in the biosynthesis of coenzyme A. In the first step cysteine is conjugated to 4'-phosphopantothenate to form 4-phosphopantothenoylcysteine. In the second step the latter compound is decarboxylated to form 4'-phosphopantotheine.</text>
</comment>
<dbReference type="InterPro" id="IPR003382">
    <property type="entry name" value="Flavoprotein"/>
</dbReference>